<dbReference type="Gene3D" id="2.40.40.20">
    <property type="match status" value="1"/>
</dbReference>
<evidence type="ECO:0000256" key="2">
    <source>
        <dbReference type="ARBA" id="ARBA00007616"/>
    </source>
</evidence>
<keyword evidence="7 12" id="KW-0479">Metal-binding</keyword>
<evidence type="ECO:0000256" key="4">
    <source>
        <dbReference type="ARBA" id="ARBA00022478"/>
    </source>
</evidence>
<dbReference type="FunFam" id="4.10.860.120:FF:000001">
    <property type="entry name" value="DNA-directed RNA polymerase subunit beta"/>
    <property type="match status" value="1"/>
</dbReference>
<feature type="binding site" evidence="12">
    <location>
        <position position="468"/>
    </location>
    <ligand>
        <name>Mg(2+)</name>
        <dbReference type="ChEBI" id="CHEBI:18420"/>
    </ligand>
</feature>
<dbReference type="EMBL" id="CP028942">
    <property type="protein sequence ID" value="QKM63793.1"/>
    <property type="molecule type" value="Genomic_DNA"/>
</dbReference>
<name>A0A6M9Q589_9BURK</name>
<feature type="binding site" evidence="12">
    <location>
        <position position="823"/>
    </location>
    <ligand>
        <name>Zn(2+)</name>
        <dbReference type="ChEBI" id="CHEBI:29105"/>
        <label>2</label>
    </ligand>
</feature>
<dbReference type="GO" id="GO:0008270">
    <property type="term" value="F:zinc ion binding"/>
    <property type="evidence" value="ECO:0007669"/>
    <property type="project" value="UniProtKB-UniRule"/>
</dbReference>
<dbReference type="CDD" id="cd01609">
    <property type="entry name" value="RNAP_beta'_N"/>
    <property type="match status" value="1"/>
</dbReference>
<dbReference type="GO" id="GO:0003723">
    <property type="term" value="F:RNA binding"/>
    <property type="evidence" value="ECO:0007669"/>
    <property type="project" value="UniProtKB-KW"/>
</dbReference>
<evidence type="ECO:0000256" key="14">
    <source>
        <dbReference type="RuleBase" id="RU004279"/>
    </source>
</evidence>
<evidence type="ECO:0000256" key="9">
    <source>
        <dbReference type="ARBA" id="ARBA00022842"/>
    </source>
</evidence>
<evidence type="ECO:0000256" key="5">
    <source>
        <dbReference type="ARBA" id="ARBA00022679"/>
    </source>
</evidence>
<comment type="catalytic activity">
    <reaction evidence="11 12 14">
        <text>RNA(n) + a ribonucleoside 5'-triphosphate = RNA(n+1) + diphosphate</text>
        <dbReference type="Rhea" id="RHEA:21248"/>
        <dbReference type="Rhea" id="RHEA-COMP:14527"/>
        <dbReference type="Rhea" id="RHEA-COMP:17342"/>
        <dbReference type="ChEBI" id="CHEBI:33019"/>
        <dbReference type="ChEBI" id="CHEBI:61557"/>
        <dbReference type="ChEBI" id="CHEBI:140395"/>
        <dbReference type="EC" id="2.7.7.6"/>
    </reaction>
</comment>
<dbReference type="PROSITE" id="PS50889">
    <property type="entry name" value="S4"/>
    <property type="match status" value="1"/>
</dbReference>
<feature type="binding site" evidence="12">
    <location>
        <position position="70"/>
    </location>
    <ligand>
        <name>Zn(2+)</name>
        <dbReference type="ChEBI" id="CHEBI:29105"/>
        <label>1</label>
    </ligand>
</feature>
<dbReference type="Gene3D" id="1.10.1790.20">
    <property type="match status" value="1"/>
</dbReference>
<dbReference type="Pfam" id="PF05000">
    <property type="entry name" value="RNA_pol_Rpb1_4"/>
    <property type="match status" value="1"/>
</dbReference>
<comment type="similarity">
    <text evidence="2">In the N-terminal section; belongs to the RNA polymerase beta chain family.</text>
</comment>
<gene>
    <name evidence="12 16" type="primary">rpoC</name>
    <name evidence="16" type="ORF">DCO17_00270</name>
</gene>
<dbReference type="Gene3D" id="4.10.860.120">
    <property type="entry name" value="RNA polymerase II, clamp domain"/>
    <property type="match status" value="1"/>
</dbReference>
<evidence type="ECO:0000256" key="13">
    <source>
        <dbReference type="PROSITE-ProRule" id="PRU00182"/>
    </source>
</evidence>
<dbReference type="InterPro" id="IPR012754">
    <property type="entry name" value="DNA-dir_RpoC_beta_prime_bact"/>
</dbReference>
<keyword evidence="9 12" id="KW-0460">Magnesium</keyword>
<dbReference type="GO" id="GO:0003899">
    <property type="term" value="F:DNA-directed RNA polymerase activity"/>
    <property type="evidence" value="ECO:0007669"/>
    <property type="project" value="UniProtKB-UniRule"/>
</dbReference>
<feature type="binding site" evidence="12">
    <location>
        <position position="72"/>
    </location>
    <ligand>
        <name>Zn(2+)</name>
        <dbReference type="ChEBI" id="CHEBI:29105"/>
        <label>1</label>
    </ligand>
</feature>
<dbReference type="HAMAP" id="MF_01322">
    <property type="entry name" value="RNApol_bact_RpoC"/>
    <property type="match status" value="1"/>
</dbReference>
<reference evidence="16 17" key="1">
    <citation type="submission" date="2018-04" db="EMBL/GenBank/DDBJ databases">
        <title>Polynucleobacter sp. UH21B genome.</title>
        <authorList>
            <person name="Hahn M.W."/>
        </authorList>
    </citation>
    <scope>NUCLEOTIDE SEQUENCE [LARGE SCALE GENOMIC DNA]</scope>
    <source>
        <strain evidence="16 17">MWH-UH21B</strain>
    </source>
</reference>
<dbReference type="InterPro" id="IPR007081">
    <property type="entry name" value="RNA_pol_Rpb1_5"/>
</dbReference>
<dbReference type="InterPro" id="IPR044893">
    <property type="entry name" value="RNA_pol_Rpb1_clamp_domain"/>
</dbReference>
<keyword evidence="4 12" id="KW-0240">DNA-directed RNA polymerase</keyword>
<accession>A0A6M9Q589</accession>
<dbReference type="Pfam" id="PF04998">
    <property type="entry name" value="RNA_pol_Rpb1_5"/>
    <property type="match status" value="1"/>
</dbReference>
<evidence type="ECO:0000313" key="16">
    <source>
        <dbReference type="EMBL" id="QKM63793.1"/>
    </source>
</evidence>
<dbReference type="Gene3D" id="1.10.40.90">
    <property type="match status" value="1"/>
</dbReference>
<dbReference type="FunFam" id="1.10.132.30:FF:000003">
    <property type="entry name" value="DNA-directed RNA polymerase subunit beta"/>
    <property type="match status" value="1"/>
</dbReference>
<dbReference type="FunFam" id="1.10.150.390:FF:000002">
    <property type="entry name" value="DNA-directed RNA polymerase subunit beta"/>
    <property type="match status" value="1"/>
</dbReference>
<keyword evidence="8 12" id="KW-0862">Zinc</keyword>
<sequence>MKALLDLFKQTQGDEQFDVIKIGLASPEKIRSWSFGEVRKPETINYRTFKPERDGLFCAKIFGPTKDYECLCGKYKRLKFRGVICEKCGVEVTLAKVRRERMGHIELAAPVAHIWFLKSLPSRLGMVLDMTLRDIERVLYFEAYVVVDPGMTPEGAMKRGQIMSEDEYIAKTEEYGDGAFTAIMGAEGIRELLRSIDIDREVETIRADLKATGSDAKIKKYAKRLKVLEAFQSSGIKPDWMIMEVLPVLPPELRPLVPLDGGRFATSDLNDLYRRVINRNNRLKRLLELRAPEIIVRNEKRMLQEAVDSLLDNGRRGKAMTGANKRPLKSLAEMIKGKSGRFRQNLLGKRVDYSGRSVIVVGPTLKLHQCGLPKLMALELFKPFIFNKLETLGIATTIKAAKKEVESQTPIVWDILEEVIREHPIMLNRAPTLHRLGIQAFEPMLIEGKAIQLHPLVCAAFNADFDGDQMAVHVPLSLEAQMEARTLMLASNNVLFPANGEPSIVPSQDVVLGLYYATRDKINGKGEGMVFANITEVVRAYEAGQVELASRVAVRITEYEVVDKKAEGDARFAEKTKIYQTSVGRAILSEILPKGMSFEEINKPLKKKEISRLINTSFRKCGLRETVIFADRLLQSGFRLATKAGISIAIDDMLIPTSKDRIITEASTKVKEYDKQFMSGLVTNQERYNNVVDIWGAAGDQVGKAMMDELSHVDVLDRNGKTARQESFNSIYMMADSGARGSAAQIRQLAGMRGLMAKPDGSIIETPITANFREGLNVLQYFISTHGARKGLADTALKTANSGYLTRRLCDVTQDLVVIEEDCGASTGVTMKALVEGGEIIEALRDRILGRVCIGDIVHPDTQEVIVPNDTLLDEDHVDQIVALGIDEVKVRTVLSCQTRYGLCAKCYGRDLGRGGLVNVGEAVGVIAAQSIGEPGTQLTMRTFHIGGAASRALVASNIEAKSNGSLKFSGTMRVVKNAKGEQIVISRSGEALIVDDNGRERERHKVPYGATLLLKEGAAVKAGASLATWDPLTRPIISEYAGVARFDNVEEGVTVAKQVDEVTGLSTLVVIDGKRRSAASKGVRPVINLIDDKGNDVMIAGTDHPVNIGLQVGALITVKDGQKVEVGEVLARIPIESQKTRDITGGLPRVAELFEARSPKDAAVLAKVTGTVSFGKETKGKQRLVITDMDGEANEFLIPKEKQVLVHDGQVVNKGEMIVEGPADPHDILTLKGIEELAIYIVDEVQDVYRLQGVKINDKHIEVIVRQMLRRVQVTDPGDTTFIPGEQVERSKLYDENDRVIAEGKRPASFDNVLLGITKASLSTDSFISAASFQETTRVLTEAAIMGKTDTLRGLKENVIIGRLIPAGTGLSYRRARKVREQFERDRAQMIAAEEEAMASAPVEIEAEVIAPTGEADPS</sequence>
<dbReference type="PANTHER" id="PTHR19376">
    <property type="entry name" value="DNA-DIRECTED RNA POLYMERASE"/>
    <property type="match status" value="1"/>
</dbReference>
<dbReference type="GO" id="GO:0006351">
    <property type="term" value="P:DNA-templated transcription"/>
    <property type="evidence" value="ECO:0007669"/>
    <property type="project" value="UniProtKB-UniRule"/>
</dbReference>
<comment type="cofactor">
    <cofactor evidence="12">
        <name>Zn(2+)</name>
        <dbReference type="ChEBI" id="CHEBI:29105"/>
    </cofactor>
    <text evidence="12">Binds 2 Zn(2+) ions per subunit.</text>
</comment>
<evidence type="ECO:0000256" key="8">
    <source>
        <dbReference type="ARBA" id="ARBA00022833"/>
    </source>
</evidence>
<keyword evidence="6 12" id="KW-0548">Nucleotidyltransferase</keyword>
<dbReference type="SMART" id="SM00663">
    <property type="entry name" value="RPOLA_N"/>
    <property type="match status" value="1"/>
</dbReference>
<keyword evidence="13" id="KW-0694">RNA-binding</keyword>
<dbReference type="Gene3D" id="2.40.50.100">
    <property type="match status" value="3"/>
</dbReference>
<evidence type="ECO:0000256" key="6">
    <source>
        <dbReference type="ARBA" id="ARBA00022695"/>
    </source>
</evidence>
<feature type="domain" description="RNA polymerase N-terminal" evidence="15">
    <location>
        <begin position="239"/>
        <end position="518"/>
    </location>
</feature>
<dbReference type="Proteomes" id="UP000503312">
    <property type="component" value="Chromosome"/>
</dbReference>
<feature type="binding site" evidence="12">
    <location>
        <position position="466"/>
    </location>
    <ligand>
        <name>Mg(2+)</name>
        <dbReference type="ChEBI" id="CHEBI:18420"/>
    </ligand>
</feature>
<dbReference type="InterPro" id="IPR007083">
    <property type="entry name" value="RNA_pol_Rpb1_4"/>
</dbReference>
<dbReference type="Pfam" id="PF04983">
    <property type="entry name" value="RNA_pol_Rpb1_3"/>
    <property type="match status" value="1"/>
</dbReference>
<dbReference type="PANTHER" id="PTHR19376:SF54">
    <property type="entry name" value="DNA-DIRECTED RNA POLYMERASE SUBUNIT BETA"/>
    <property type="match status" value="1"/>
</dbReference>
<comment type="function">
    <text evidence="12 14">DNA-dependent RNA polymerase catalyzes the transcription of DNA into RNA using the four ribonucleoside triphosphates as substrates.</text>
</comment>
<dbReference type="InterPro" id="IPR000722">
    <property type="entry name" value="RNA_pol_asu"/>
</dbReference>
<evidence type="ECO:0000256" key="10">
    <source>
        <dbReference type="ARBA" id="ARBA00023163"/>
    </source>
</evidence>
<dbReference type="RefSeq" id="WP_173954849.1">
    <property type="nucleotide sequence ID" value="NZ_CP028942.1"/>
</dbReference>
<dbReference type="KEGG" id="ptrp:DCO17_00270"/>
<feature type="binding site" evidence="12">
    <location>
        <position position="464"/>
    </location>
    <ligand>
        <name>Mg(2+)</name>
        <dbReference type="ChEBI" id="CHEBI:18420"/>
    </ligand>
</feature>
<dbReference type="GO" id="GO:0003677">
    <property type="term" value="F:DNA binding"/>
    <property type="evidence" value="ECO:0007669"/>
    <property type="project" value="UniProtKB-UniRule"/>
</dbReference>
<dbReference type="EC" id="2.7.7.6" evidence="12"/>
<feature type="binding site" evidence="12">
    <location>
        <position position="904"/>
    </location>
    <ligand>
        <name>Zn(2+)</name>
        <dbReference type="ChEBI" id="CHEBI:29105"/>
        <label>2</label>
    </ligand>
</feature>
<evidence type="ECO:0000256" key="3">
    <source>
        <dbReference type="ARBA" id="ARBA00009839"/>
    </source>
</evidence>
<dbReference type="Pfam" id="PF00623">
    <property type="entry name" value="RNA_pol_Rpb1_2"/>
    <property type="match status" value="2"/>
</dbReference>
<organism evidence="16 17">
    <name type="scientific">Polynucleobacter tropicus</name>
    <dbReference type="NCBI Taxonomy" id="1743174"/>
    <lineage>
        <taxon>Bacteria</taxon>
        <taxon>Pseudomonadati</taxon>
        <taxon>Pseudomonadota</taxon>
        <taxon>Betaproteobacteria</taxon>
        <taxon>Burkholderiales</taxon>
        <taxon>Burkholderiaceae</taxon>
        <taxon>Polynucleobacter</taxon>
    </lineage>
</organism>
<feature type="binding site" evidence="12">
    <location>
        <position position="88"/>
    </location>
    <ligand>
        <name>Zn(2+)</name>
        <dbReference type="ChEBI" id="CHEBI:29105"/>
        <label>1</label>
    </ligand>
</feature>
<keyword evidence="17" id="KW-1185">Reference proteome</keyword>
<evidence type="ECO:0000256" key="12">
    <source>
        <dbReference type="HAMAP-Rule" id="MF_01322"/>
    </source>
</evidence>
<keyword evidence="5 12" id="KW-0808">Transferase</keyword>
<comment type="similarity">
    <text evidence="1 12 14">Belongs to the RNA polymerase beta' chain family.</text>
</comment>
<dbReference type="InterPro" id="IPR006592">
    <property type="entry name" value="RNA_pol_N"/>
</dbReference>
<dbReference type="SUPFAM" id="SSF64484">
    <property type="entry name" value="beta and beta-prime subunits of DNA dependent RNA-polymerase"/>
    <property type="match status" value="1"/>
</dbReference>
<dbReference type="Gene3D" id="1.10.150.390">
    <property type="match status" value="1"/>
</dbReference>
<proteinExistence type="inferred from homology"/>
<evidence type="ECO:0000256" key="11">
    <source>
        <dbReference type="ARBA" id="ARBA00048552"/>
    </source>
</evidence>
<dbReference type="GO" id="GO:0000287">
    <property type="term" value="F:magnesium ion binding"/>
    <property type="evidence" value="ECO:0007669"/>
    <property type="project" value="UniProtKB-UniRule"/>
</dbReference>
<keyword evidence="10 12" id="KW-0804">Transcription</keyword>
<protein>
    <recommendedName>
        <fullName evidence="12">DNA-directed RNA polymerase subunit beta'</fullName>
        <shortName evidence="12">RNAP subunit beta'</shortName>
        <ecNumber evidence="12">2.7.7.6</ecNumber>
    </recommendedName>
    <alternativeName>
        <fullName evidence="12">RNA polymerase subunit beta'</fullName>
    </alternativeName>
    <alternativeName>
        <fullName evidence="12">Transcriptase subunit beta'</fullName>
    </alternativeName>
</protein>
<comment type="subunit">
    <text evidence="12">The RNAP catalytic core consists of 2 alpha, 1 beta, 1 beta' and 1 omega subunit. When a sigma factor is associated with the core the holoenzyme is formed, which can initiate transcription.</text>
</comment>
<evidence type="ECO:0000259" key="15">
    <source>
        <dbReference type="SMART" id="SM00663"/>
    </source>
</evidence>
<comment type="cofactor">
    <cofactor evidence="12">
        <name>Mg(2+)</name>
        <dbReference type="ChEBI" id="CHEBI:18420"/>
    </cofactor>
    <text evidence="12">Binds 1 Mg(2+) ion per subunit.</text>
</comment>
<feature type="binding site" evidence="12">
    <location>
        <position position="897"/>
    </location>
    <ligand>
        <name>Zn(2+)</name>
        <dbReference type="ChEBI" id="CHEBI:29105"/>
        <label>2</label>
    </ligand>
</feature>
<evidence type="ECO:0000256" key="7">
    <source>
        <dbReference type="ARBA" id="ARBA00022723"/>
    </source>
</evidence>
<dbReference type="GO" id="GO:0000428">
    <property type="term" value="C:DNA-directed RNA polymerase complex"/>
    <property type="evidence" value="ECO:0007669"/>
    <property type="project" value="UniProtKB-KW"/>
</dbReference>
<comment type="similarity">
    <text evidence="3">In the C-terminal section; belongs to the RNA polymerase beta' chain family.</text>
</comment>
<feature type="binding site" evidence="12">
    <location>
        <position position="85"/>
    </location>
    <ligand>
        <name>Zn(2+)</name>
        <dbReference type="ChEBI" id="CHEBI:29105"/>
        <label>1</label>
    </ligand>
</feature>
<dbReference type="InterPro" id="IPR045867">
    <property type="entry name" value="DNA-dir_RpoC_beta_prime"/>
</dbReference>
<dbReference type="InterPro" id="IPR007066">
    <property type="entry name" value="RNA_pol_Rpb1_3"/>
</dbReference>
<dbReference type="NCBIfam" id="TIGR02386">
    <property type="entry name" value="rpoC_TIGR"/>
    <property type="match status" value="1"/>
</dbReference>
<dbReference type="InterPro" id="IPR038120">
    <property type="entry name" value="Rpb1_funnel_sf"/>
</dbReference>
<dbReference type="Gene3D" id="1.10.132.30">
    <property type="match status" value="1"/>
</dbReference>
<feature type="binding site" evidence="12">
    <location>
        <position position="907"/>
    </location>
    <ligand>
        <name>Zn(2+)</name>
        <dbReference type="ChEBI" id="CHEBI:29105"/>
        <label>2</label>
    </ligand>
</feature>
<dbReference type="CDD" id="cd02655">
    <property type="entry name" value="RNAP_beta'_C"/>
    <property type="match status" value="1"/>
</dbReference>
<dbReference type="InterPro" id="IPR042102">
    <property type="entry name" value="RNA_pol_Rpb1_3_sf"/>
</dbReference>
<dbReference type="InterPro" id="IPR007080">
    <property type="entry name" value="RNA_pol_Rpb1_1"/>
</dbReference>
<evidence type="ECO:0000256" key="1">
    <source>
        <dbReference type="ARBA" id="ARBA00006460"/>
    </source>
</evidence>
<dbReference type="Gene3D" id="1.10.274.100">
    <property type="entry name" value="RNA polymerase Rpb1, domain 3"/>
    <property type="match status" value="1"/>
</dbReference>
<evidence type="ECO:0000313" key="17">
    <source>
        <dbReference type="Proteomes" id="UP000503312"/>
    </source>
</evidence>
<dbReference type="Pfam" id="PF04997">
    <property type="entry name" value="RNA_pol_Rpb1_1"/>
    <property type="match status" value="1"/>
</dbReference>